<dbReference type="AlphaFoldDB" id="X0TBP9"/>
<comment type="caution">
    <text evidence="2">The sequence shown here is derived from an EMBL/GenBank/DDBJ whole genome shotgun (WGS) entry which is preliminary data.</text>
</comment>
<keyword evidence="1" id="KW-0812">Transmembrane</keyword>
<keyword evidence="1" id="KW-1133">Transmembrane helix</keyword>
<protein>
    <submittedName>
        <fullName evidence="2">Uncharacterized protein</fullName>
    </submittedName>
</protein>
<evidence type="ECO:0000256" key="1">
    <source>
        <dbReference type="SAM" id="Phobius"/>
    </source>
</evidence>
<accession>X0TBP9</accession>
<proteinExistence type="predicted"/>
<gene>
    <name evidence="2" type="ORF">S01H1_08048</name>
</gene>
<reference evidence="2" key="1">
    <citation type="journal article" date="2014" name="Front. Microbiol.">
        <title>High frequency of phylogenetically diverse reductive dehalogenase-homologous genes in deep subseafloor sedimentary metagenomes.</title>
        <authorList>
            <person name="Kawai M."/>
            <person name="Futagami T."/>
            <person name="Toyoda A."/>
            <person name="Takaki Y."/>
            <person name="Nishi S."/>
            <person name="Hori S."/>
            <person name="Arai W."/>
            <person name="Tsubouchi T."/>
            <person name="Morono Y."/>
            <person name="Uchiyama I."/>
            <person name="Ito T."/>
            <person name="Fujiyama A."/>
            <person name="Inagaki F."/>
            <person name="Takami H."/>
        </authorList>
    </citation>
    <scope>NUCLEOTIDE SEQUENCE</scope>
    <source>
        <strain evidence="2">Expedition CK06-06</strain>
    </source>
</reference>
<sequence>AIFTVLIILAFPFVIVLFLCEEDVKEMFGKSAKREE</sequence>
<feature type="transmembrane region" description="Helical" evidence="1">
    <location>
        <begin position="6"/>
        <end position="24"/>
    </location>
</feature>
<organism evidence="2">
    <name type="scientific">marine sediment metagenome</name>
    <dbReference type="NCBI Taxonomy" id="412755"/>
    <lineage>
        <taxon>unclassified sequences</taxon>
        <taxon>metagenomes</taxon>
        <taxon>ecological metagenomes</taxon>
    </lineage>
</organism>
<evidence type="ECO:0000313" key="2">
    <source>
        <dbReference type="EMBL" id="GAF73460.1"/>
    </source>
</evidence>
<keyword evidence="1" id="KW-0472">Membrane</keyword>
<feature type="non-terminal residue" evidence="2">
    <location>
        <position position="1"/>
    </location>
</feature>
<dbReference type="EMBL" id="BARS01004129">
    <property type="protein sequence ID" value="GAF73460.1"/>
    <property type="molecule type" value="Genomic_DNA"/>
</dbReference>
<name>X0TBP9_9ZZZZ</name>